<feature type="signal peptide" evidence="5">
    <location>
        <begin position="1"/>
        <end position="26"/>
    </location>
</feature>
<accession>A0A3L7ADA3</accession>
<dbReference type="InterPro" id="IPR001279">
    <property type="entry name" value="Metallo-B-lactamas"/>
</dbReference>
<evidence type="ECO:0000256" key="3">
    <source>
        <dbReference type="ARBA" id="ARBA00022801"/>
    </source>
</evidence>
<evidence type="ECO:0000259" key="6">
    <source>
        <dbReference type="SMART" id="SM00849"/>
    </source>
</evidence>
<dbReference type="SMART" id="SM00849">
    <property type="entry name" value="Lactamase_B"/>
    <property type="match status" value="1"/>
</dbReference>
<keyword evidence="8" id="KW-1185">Reference proteome</keyword>
<dbReference type="GO" id="GO:0016787">
    <property type="term" value="F:hydrolase activity"/>
    <property type="evidence" value="ECO:0007669"/>
    <property type="project" value="UniProtKB-KW"/>
</dbReference>
<evidence type="ECO:0000313" key="7">
    <source>
        <dbReference type="EMBL" id="RLP77708.1"/>
    </source>
</evidence>
<sequence>MMSALSRRAFIAASAAAALGPTAALAESHPRPRSAPLGAAGFRVGAFQVTPLFDGTFPLPLPIIPDAQSPAGAALLRAADLPAKGPVPIPVNAFALERNGRLALIDCGCGSLFGADFGKAFGAMAGAGIDPAKVETIHLTHLHGDHAGGLLAADGTARFPKARVTVQLKEIAFWSDDAMLARAPDDMKPFFKIARDVLAAYGNRIEPLEGVAALAPGVLAMPFPGHTPGHMGVLIEDGPERILLWTDVLHTAALQFPHPGWSLLFDVDMAEARATRLRLLDLVSADKIAVMGSHLGVRGLIEPRGAGYAFAT</sequence>
<dbReference type="GO" id="GO:0046872">
    <property type="term" value="F:metal ion binding"/>
    <property type="evidence" value="ECO:0007669"/>
    <property type="project" value="UniProtKB-KW"/>
</dbReference>
<dbReference type="EMBL" id="RCTF01000010">
    <property type="protein sequence ID" value="RLP77708.1"/>
    <property type="molecule type" value="Genomic_DNA"/>
</dbReference>
<comment type="similarity">
    <text evidence="1">Belongs to the metallo-beta-lactamase superfamily.</text>
</comment>
<dbReference type="PANTHER" id="PTHR42978:SF6">
    <property type="entry name" value="QUORUM-QUENCHING LACTONASE YTNP-RELATED"/>
    <property type="match status" value="1"/>
</dbReference>
<reference evidence="7 8" key="1">
    <citation type="submission" date="2018-10" db="EMBL/GenBank/DDBJ databases">
        <title>Xanthobacter tagetidis genome sequencing and assembly.</title>
        <authorList>
            <person name="Maclea K.S."/>
            <person name="Goen A.E."/>
            <person name="Fatima S.A."/>
        </authorList>
    </citation>
    <scope>NUCLEOTIDE SEQUENCE [LARGE SCALE GENOMIC DNA]</scope>
    <source>
        <strain evidence="7 8">ATCC 700314</strain>
    </source>
</reference>
<gene>
    <name evidence="7" type="ORF">D9R14_13695</name>
</gene>
<protein>
    <submittedName>
        <fullName evidence="7">MBL fold metallo-hydrolase</fullName>
    </submittedName>
</protein>
<evidence type="ECO:0000256" key="5">
    <source>
        <dbReference type="SAM" id="SignalP"/>
    </source>
</evidence>
<evidence type="ECO:0000256" key="4">
    <source>
        <dbReference type="ARBA" id="ARBA00022833"/>
    </source>
</evidence>
<feature type="domain" description="Metallo-beta-lactamase" evidence="6">
    <location>
        <begin position="90"/>
        <end position="294"/>
    </location>
</feature>
<evidence type="ECO:0000313" key="8">
    <source>
        <dbReference type="Proteomes" id="UP000269692"/>
    </source>
</evidence>
<dbReference type="Gene3D" id="3.60.15.10">
    <property type="entry name" value="Ribonuclease Z/Hydroxyacylglutathione hydrolase-like"/>
    <property type="match status" value="1"/>
</dbReference>
<keyword evidence="3 7" id="KW-0378">Hydrolase</keyword>
<dbReference type="PANTHER" id="PTHR42978">
    <property type="entry name" value="QUORUM-QUENCHING LACTONASE YTNP-RELATED-RELATED"/>
    <property type="match status" value="1"/>
</dbReference>
<keyword evidence="2" id="KW-0479">Metal-binding</keyword>
<keyword evidence="5" id="KW-0732">Signal</keyword>
<dbReference type="AlphaFoldDB" id="A0A3L7ADA3"/>
<dbReference type="InterPro" id="IPR051013">
    <property type="entry name" value="MBL_superfamily_lactonases"/>
</dbReference>
<dbReference type="CDD" id="cd07720">
    <property type="entry name" value="OPHC2-like_MBL-fold"/>
    <property type="match status" value="1"/>
</dbReference>
<dbReference type="PROSITE" id="PS51318">
    <property type="entry name" value="TAT"/>
    <property type="match status" value="1"/>
</dbReference>
<dbReference type="SUPFAM" id="SSF56281">
    <property type="entry name" value="Metallo-hydrolase/oxidoreductase"/>
    <property type="match status" value="1"/>
</dbReference>
<keyword evidence="4" id="KW-0862">Zinc</keyword>
<comment type="caution">
    <text evidence="7">The sequence shown here is derived from an EMBL/GenBank/DDBJ whole genome shotgun (WGS) entry which is preliminary data.</text>
</comment>
<name>A0A3L7ADA3_9HYPH</name>
<evidence type="ECO:0000256" key="2">
    <source>
        <dbReference type="ARBA" id="ARBA00022723"/>
    </source>
</evidence>
<evidence type="ECO:0000256" key="1">
    <source>
        <dbReference type="ARBA" id="ARBA00007749"/>
    </source>
</evidence>
<dbReference type="InterPro" id="IPR006311">
    <property type="entry name" value="TAT_signal"/>
</dbReference>
<dbReference type="OrthoDB" id="9773738at2"/>
<proteinExistence type="inferred from homology"/>
<dbReference type="Pfam" id="PF00753">
    <property type="entry name" value="Lactamase_B"/>
    <property type="match status" value="1"/>
</dbReference>
<dbReference type="InterPro" id="IPR036866">
    <property type="entry name" value="RibonucZ/Hydroxyglut_hydro"/>
</dbReference>
<dbReference type="Proteomes" id="UP000269692">
    <property type="component" value="Unassembled WGS sequence"/>
</dbReference>
<feature type="chain" id="PRO_5018182271" evidence="5">
    <location>
        <begin position="27"/>
        <end position="312"/>
    </location>
</feature>
<organism evidence="7 8">
    <name type="scientific">Xanthobacter tagetidis</name>
    <dbReference type="NCBI Taxonomy" id="60216"/>
    <lineage>
        <taxon>Bacteria</taxon>
        <taxon>Pseudomonadati</taxon>
        <taxon>Pseudomonadota</taxon>
        <taxon>Alphaproteobacteria</taxon>
        <taxon>Hyphomicrobiales</taxon>
        <taxon>Xanthobacteraceae</taxon>
        <taxon>Xanthobacter</taxon>
    </lineage>
</organism>